<evidence type="ECO:0000259" key="7">
    <source>
        <dbReference type="PROSITE" id="PS50850"/>
    </source>
</evidence>
<keyword evidence="2" id="KW-0813">Transport</keyword>
<dbReference type="EMBL" id="SPKJ01000037">
    <property type="protein sequence ID" value="MYZ48427.1"/>
    <property type="molecule type" value="Genomic_DNA"/>
</dbReference>
<reference evidence="8" key="1">
    <citation type="submission" date="2019-03" db="EMBL/GenBank/DDBJ databases">
        <title>Afifella sp. nov., isolated from activated sludge.</title>
        <authorList>
            <person name="Li Q."/>
            <person name="Liu Y."/>
        </authorList>
    </citation>
    <scope>NUCLEOTIDE SEQUENCE</scope>
    <source>
        <strain evidence="8">L72</strain>
    </source>
</reference>
<dbReference type="PANTHER" id="PTHR23502:SF132">
    <property type="entry name" value="POLYAMINE TRANSPORTER 2-RELATED"/>
    <property type="match status" value="1"/>
</dbReference>
<feature type="transmembrane region" description="Helical" evidence="6">
    <location>
        <begin position="249"/>
        <end position="271"/>
    </location>
</feature>
<dbReference type="Proteomes" id="UP000773614">
    <property type="component" value="Unassembled WGS sequence"/>
</dbReference>
<evidence type="ECO:0000256" key="4">
    <source>
        <dbReference type="ARBA" id="ARBA00022989"/>
    </source>
</evidence>
<name>A0A964WTV0_9HYPH</name>
<feature type="transmembrane region" description="Helical" evidence="6">
    <location>
        <begin position="283"/>
        <end position="305"/>
    </location>
</feature>
<evidence type="ECO:0000256" key="2">
    <source>
        <dbReference type="ARBA" id="ARBA00022448"/>
    </source>
</evidence>
<sequence>MKTQTTPSFAEFVVLIALMMAVTALGIDNVLPAFGPIGAWFGVTDENRLQFIVYSYMIGFAAMQLFYGPLADVIGRRPTLLWGFGIYALGCVLALLAPSFEFLLLARAVQGMGAAGGRIVSVTIVRDCYAGREMARVMSFTMMIFIVVPVFAPAIGSGFLVLGGWHAIFVGLIAFVIAIMAWYGLRMPETLRPEHRFPFSFARIVDAVRFAVTSRVTIGYTTAMGLMFGSLMGYIGSAQQIFATDVYGLGAYFPIPFGAVAATMGIGSYLNSRLVRRVGTRRMSHAGLCGFALSSAVLVAVSLAHDGRPPLLLFCSILACNLFLFSLTVPNFNAMAMEPLGSIAGTASSFIGFYMTLLGAVLGLGLGQAFDGTVVPLAQGFLAFSLVALVIVLWTEEWRLFQPRQA</sequence>
<keyword evidence="9" id="KW-1185">Reference proteome</keyword>
<gene>
    <name evidence="8" type="ORF">E4O86_11980</name>
</gene>
<feature type="transmembrane region" description="Helical" evidence="6">
    <location>
        <begin position="12"/>
        <end position="31"/>
    </location>
</feature>
<proteinExistence type="predicted"/>
<dbReference type="OrthoDB" id="9800416at2"/>
<dbReference type="Gene3D" id="1.20.1720.10">
    <property type="entry name" value="Multidrug resistance protein D"/>
    <property type="match status" value="1"/>
</dbReference>
<feature type="transmembrane region" description="Helical" evidence="6">
    <location>
        <begin position="376"/>
        <end position="395"/>
    </location>
</feature>
<evidence type="ECO:0000313" key="9">
    <source>
        <dbReference type="Proteomes" id="UP000773614"/>
    </source>
</evidence>
<feature type="transmembrane region" description="Helical" evidence="6">
    <location>
        <begin position="51"/>
        <end position="68"/>
    </location>
</feature>
<feature type="transmembrane region" description="Helical" evidence="6">
    <location>
        <begin position="137"/>
        <end position="159"/>
    </location>
</feature>
<keyword evidence="3 6" id="KW-0812">Transmembrane</keyword>
<keyword evidence="4 6" id="KW-1133">Transmembrane helix</keyword>
<comment type="caution">
    <text evidence="8">The sequence shown here is derived from an EMBL/GenBank/DDBJ whole genome shotgun (WGS) entry which is preliminary data.</text>
</comment>
<dbReference type="InterPro" id="IPR011701">
    <property type="entry name" value="MFS"/>
</dbReference>
<evidence type="ECO:0000256" key="5">
    <source>
        <dbReference type="ARBA" id="ARBA00023136"/>
    </source>
</evidence>
<protein>
    <submittedName>
        <fullName evidence="8">MFS transporter</fullName>
    </submittedName>
</protein>
<evidence type="ECO:0000256" key="3">
    <source>
        <dbReference type="ARBA" id="ARBA00022692"/>
    </source>
</evidence>
<keyword evidence="5 6" id="KW-0472">Membrane</keyword>
<dbReference type="InterPro" id="IPR036259">
    <property type="entry name" value="MFS_trans_sf"/>
</dbReference>
<dbReference type="AlphaFoldDB" id="A0A964WTV0"/>
<dbReference type="InterPro" id="IPR020846">
    <property type="entry name" value="MFS_dom"/>
</dbReference>
<organism evidence="8 9">
    <name type="scientific">Propylenella binzhouense</name>
    <dbReference type="NCBI Taxonomy" id="2555902"/>
    <lineage>
        <taxon>Bacteria</taxon>
        <taxon>Pseudomonadati</taxon>
        <taxon>Pseudomonadota</taxon>
        <taxon>Alphaproteobacteria</taxon>
        <taxon>Hyphomicrobiales</taxon>
        <taxon>Propylenellaceae</taxon>
        <taxon>Propylenella</taxon>
    </lineage>
</organism>
<evidence type="ECO:0000256" key="6">
    <source>
        <dbReference type="SAM" id="Phobius"/>
    </source>
</evidence>
<feature type="transmembrane region" description="Helical" evidence="6">
    <location>
        <begin position="104"/>
        <end position="125"/>
    </location>
</feature>
<feature type="transmembrane region" description="Helical" evidence="6">
    <location>
        <begin position="218"/>
        <end position="237"/>
    </location>
</feature>
<feature type="transmembrane region" description="Helical" evidence="6">
    <location>
        <begin position="165"/>
        <end position="185"/>
    </location>
</feature>
<dbReference type="PROSITE" id="PS50850">
    <property type="entry name" value="MFS"/>
    <property type="match status" value="1"/>
</dbReference>
<feature type="transmembrane region" description="Helical" evidence="6">
    <location>
        <begin position="80"/>
        <end position="98"/>
    </location>
</feature>
<dbReference type="PANTHER" id="PTHR23502">
    <property type="entry name" value="MAJOR FACILITATOR SUPERFAMILY"/>
    <property type="match status" value="1"/>
</dbReference>
<comment type="subcellular location">
    <subcellularLocation>
        <location evidence="1">Membrane</location>
        <topology evidence="1">Multi-pass membrane protein</topology>
    </subcellularLocation>
</comment>
<feature type="transmembrane region" description="Helical" evidence="6">
    <location>
        <begin position="311"/>
        <end position="329"/>
    </location>
</feature>
<feature type="domain" description="Major facilitator superfamily (MFS) profile" evidence="7">
    <location>
        <begin position="12"/>
        <end position="406"/>
    </location>
</feature>
<feature type="transmembrane region" description="Helical" evidence="6">
    <location>
        <begin position="350"/>
        <end position="370"/>
    </location>
</feature>
<dbReference type="Pfam" id="PF07690">
    <property type="entry name" value="MFS_1"/>
    <property type="match status" value="1"/>
</dbReference>
<dbReference type="GO" id="GO:0022857">
    <property type="term" value="F:transmembrane transporter activity"/>
    <property type="evidence" value="ECO:0007669"/>
    <property type="project" value="InterPro"/>
</dbReference>
<dbReference type="GO" id="GO:0005886">
    <property type="term" value="C:plasma membrane"/>
    <property type="evidence" value="ECO:0007669"/>
    <property type="project" value="TreeGrafter"/>
</dbReference>
<accession>A0A964WTV0</accession>
<evidence type="ECO:0000313" key="8">
    <source>
        <dbReference type="EMBL" id="MYZ48427.1"/>
    </source>
</evidence>
<dbReference type="CDD" id="cd17320">
    <property type="entry name" value="MFS_MdfA_MDR_like"/>
    <property type="match status" value="1"/>
</dbReference>
<dbReference type="RefSeq" id="WP_161140776.1">
    <property type="nucleotide sequence ID" value="NZ_SPKJ01000037.1"/>
</dbReference>
<evidence type="ECO:0000256" key="1">
    <source>
        <dbReference type="ARBA" id="ARBA00004141"/>
    </source>
</evidence>
<dbReference type="SUPFAM" id="SSF103473">
    <property type="entry name" value="MFS general substrate transporter"/>
    <property type="match status" value="1"/>
</dbReference>